<dbReference type="InterPro" id="IPR020841">
    <property type="entry name" value="PKS_Beta-ketoAc_synthase_dom"/>
</dbReference>
<dbReference type="CDD" id="cd00833">
    <property type="entry name" value="PKS"/>
    <property type="match status" value="1"/>
</dbReference>
<feature type="non-terminal residue" evidence="5">
    <location>
        <position position="246"/>
    </location>
</feature>
<dbReference type="GO" id="GO:0004312">
    <property type="term" value="F:fatty acid synthase activity"/>
    <property type="evidence" value="ECO:0007669"/>
    <property type="project" value="TreeGrafter"/>
</dbReference>
<dbReference type="EMBL" id="DQ364659">
    <property type="protein sequence ID" value="ABC94946.1"/>
    <property type="molecule type" value="Genomic_DNA"/>
</dbReference>
<evidence type="ECO:0000259" key="4">
    <source>
        <dbReference type="PROSITE" id="PS52004"/>
    </source>
</evidence>
<dbReference type="InterPro" id="IPR014031">
    <property type="entry name" value="Ketoacyl_synth_C"/>
</dbReference>
<dbReference type="SUPFAM" id="SSF53901">
    <property type="entry name" value="Thiolase-like"/>
    <property type="match status" value="1"/>
</dbReference>
<dbReference type="SMART" id="SM00825">
    <property type="entry name" value="PKS_KS"/>
    <property type="match status" value="1"/>
</dbReference>
<feature type="domain" description="Ketosynthase family 3 (KS3)" evidence="4">
    <location>
        <begin position="1"/>
        <end position="128"/>
    </location>
</feature>
<proteinExistence type="predicted"/>
<dbReference type="InterPro" id="IPR032821">
    <property type="entry name" value="PKS_assoc"/>
</dbReference>
<evidence type="ECO:0000256" key="2">
    <source>
        <dbReference type="ARBA" id="ARBA00022553"/>
    </source>
</evidence>
<dbReference type="PROSITE" id="PS52004">
    <property type="entry name" value="KS3_2"/>
    <property type="match status" value="1"/>
</dbReference>
<dbReference type="Gene3D" id="3.40.366.10">
    <property type="entry name" value="Malonyl-Coenzyme A Acyl Carrier Protein, domain 2"/>
    <property type="match status" value="1"/>
</dbReference>
<evidence type="ECO:0000256" key="1">
    <source>
        <dbReference type="ARBA" id="ARBA00022450"/>
    </source>
</evidence>
<dbReference type="InterPro" id="IPR016039">
    <property type="entry name" value="Thiolase-like"/>
</dbReference>
<accession>A2SXI9</accession>
<reference evidence="5" key="1">
    <citation type="submission" date="2006-01" db="EMBL/GenBank/DDBJ databases">
        <title>Diversity of polyketide synthase genes in fungi isolated in Thailand.</title>
        <authorList>
            <person name="Sengpanich N."/>
            <person name="Amnuaykanjanasin A."/>
        </authorList>
    </citation>
    <scope>NUCLEOTIDE SEQUENCE</scope>
</reference>
<feature type="non-terminal residue" evidence="5">
    <location>
        <position position="1"/>
    </location>
</feature>
<dbReference type="InterPro" id="IPR050091">
    <property type="entry name" value="PKS_NRPS_Biosynth_Enz"/>
</dbReference>
<dbReference type="Pfam" id="PF02801">
    <property type="entry name" value="Ketoacyl-synt_C"/>
    <property type="match status" value="1"/>
</dbReference>
<dbReference type="Gene3D" id="3.40.47.10">
    <property type="match status" value="1"/>
</dbReference>
<keyword evidence="3" id="KW-0808">Transferase</keyword>
<evidence type="ECO:0000256" key="3">
    <source>
        <dbReference type="ARBA" id="ARBA00022679"/>
    </source>
</evidence>
<dbReference type="InterPro" id="IPR001227">
    <property type="entry name" value="Ac_transferase_dom_sf"/>
</dbReference>
<organism evidence="5">
    <name type="scientific">Acremonium sp. BCC 9275</name>
    <dbReference type="NCBI Taxonomy" id="369828"/>
    <lineage>
        <taxon>Eukaryota</taxon>
        <taxon>Fungi</taxon>
        <taxon>Dikarya</taxon>
        <taxon>Ascomycota</taxon>
        <taxon>Pezizomycotina</taxon>
        <taxon>Sordariomycetes</taxon>
        <taxon>Hypocreomycetidae</taxon>
        <taxon>Hypocreales</taxon>
        <taxon>Hypocreales incertae sedis</taxon>
        <taxon>Acremonium</taxon>
    </lineage>
</organism>
<dbReference type="GO" id="GO:0006633">
    <property type="term" value="P:fatty acid biosynthetic process"/>
    <property type="evidence" value="ECO:0007669"/>
    <property type="project" value="TreeGrafter"/>
</dbReference>
<dbReference type="GO" id="GO:0044550">
    <property type="term" value="P:secondary metabolite biosynthetic process"/>
    <property type="evidence" value="ECO:0007669"/>
    <property type="project" value="TreeGrafter"/>
</dbReference>
<sequence length="246" mass="26626">EGHGTGTQAGDPREAEAISSSFFTPGDIIADHVRHPLYVGSVKTVFGHTEGTAGLAGLIKTSLALQHGIIPPNYGFNKLSPSVEPFYTNLEILSSAQPWPELPEGTPRRASVNSFGFGGTNAHVILENFVTSIKSHQQQDLETYRQLTPFTFSAASETSLRSLLTGYLSHLQCHPEINLKDLSHTLHTRRSHHALRISISARSTLDLATKISSILTNDSKNIGIQTKLSPDGPRVLGVFSGHGAQW</sequence>
<dbReference type="PANTHER" id="PTHR43775">
    <property type="entry name" value="FATTY ACID SYNTHASE"/>
    <property type="match status" value="1"/>
</dbReference>
<dbReference type="Gene3D" id="3.30.70.3290">
    <property type="match status" value="1"/>
</dbReference>
<dbReference type="AlphaFoldDB" id="A2SXI9"/>
<evidence type="ECO:0000313" key="5">
    <source>
        <dbReference type="EMBL" id="ABC94946.1"/>
    </source>
</evidence>
<keyword evidence="2" id="KW-0597">Phosphoprotein</keyword>
<dbReference type="Pfam" id="PF16197">
    <property type="entry name" value="KAsynt_C_assoc"/>
    <property type="match status" value="1"/>
</dbReference>
<dbReference type="PANTHER" id="PTHR43775:SF20">
    <property type="entry name" value="HYBRID PKS-NRPS SYNTHETASE APDA"/>
    <property type="match status" value="1"/>
</dbReference>
<keyword evidence="1" id="KW-0596">Phosphopantetheine</keyword>
<protein>
    <submittedName>
        <fullName evidence="5">Polyketide synthase</fullName>
    </submittedName>
</protein>
<name>A2SXI9_9HYPO</name>